<sequence>MGSSTYDHIPSTRSRGRHPNLKPNSHTNTRAIEIFHMQQMLRLLRQRWATMGMRYDGIGTARGGLVPLPVMETVPGPLARRKMAGFPAAIALISVPFNPVSRR</sequence>
<dbReference type="AlphaFoldDB" id="A0AAD7DIA8"/>
<protein>
    <submittedName>
        <fullName evidence="2">Uncharacterized protein</fullName>
    </submittedName>
</protein>
<gene>
    <name evidence="2" type="ORF">B0H17DRAFT_1133460</name>
</gene>
<organism evidence="2 3">
    <name type="scientific">Mycena rosella</name>
    <name type="common">Pink bonnet</name>
    <name type="synonym">Agaricus rosellus</name>
    <dbReference type="NCBI Taxonomy" id="1033263"/>
    <lineage>
        <taxon>Eukaryota</taxon>
        <taxon>Fungi</taxon>
        <taxon>Dikarya</taxon>
        <taxon>Basidiomycota</taxon>
        <taxon>Agaricomycotina</taxon>
        <taxon>Agaricomycetes</taxon>
        <taxon>Agaricomycetidae</taxon>
        <taxon>Agaricales</taxon>
        <taxon>Marasmiineae</taxon>
        <taxon>Mycenaceae</taxon>
        <taxon>Mycena</taxon>
    </lineage>
</organism>
<reference evidence="2" key="1">
    <citation type="submission" date="2023-03" db="EMBL/GenBank/DDBJ databases">
        <title>Massive genome expansion in bonnet fungi (Mycena s.s.) driven by repeated elements and novel gene families across ecological guilds.</title>
        <authorList>
            <consortium name="Lawrence Berkeley National Laboratory"/>
            <person name="Harder C.B."/>
            <person name="Miyauchi S."/>
            <person name="Viragh M."/>
            <person name="Kuo A."/>
            <person name="Thoen E."/>
            <person name="Andreopoulos B."/>
            <person name="Lu D."/>
            <person name="Skrede I."/>
            <person name="Drula E."/>
            <person name="Henrissat B."/>
            <person name="Morin E."/>
            <person name="Kohler A."/>
            <person name="Barry K."/>
            <person name="LaButti K."/>
            <person name="Morin E."/>
            <person name="Salamov A."/>
            <person name="Lipzen A."/>
            <person name="Mereny Z."/>
            <person name="Hegedus B."/>
            <person name="Baldrian P."/>
            <person name="Stursova M."/>
            <person name="Weitz H."/>
            <person name="Taylor A."/>
            <person name="Grigoriev I.V."/>
            <person name="Nagy L.G."/>
            <person name="Martin F."/>
            <person name="Kauserud H."/>
        </authorList>
    </citation>
    <scope>NUCLEOTIDE SEQUENCE</scope>
    <source>
        <strain evidence="2">CBHHK067</strain>
    </source>
</reference>
<keyword evidence="3" id="KW-1185">Reference proteome</keyword>
<evidence type="ECO:0000256" key="1">
    <source>
        <dbReference type="SAM" id="MobiDB-lite"/>
    </source>
</evidence>
<proteinExistence type="predicted"/>
<comment type="caution">
    <text evidence="2">The sequence shown here is derived from an EMBL/GenBank/DDBJ whole genome shotgun (WGS) entry which is preliminary data.</text>
</comment>
<dbReference type="EMBL" id="JARKIE010000055">
    <property type="protein sequence ID" value="KAJ7691935.1"/>
    <property type="molecule type" value="Genomic_DNA"/>
</dbReference>
<dbReference type="Proteomes" id="UP001221757">
    <property type="component" value="Unassembled WGS sequence"/>
</dbReference>
<evidence type="ECO:0000313" key="3">
    <source>
        <dbReference type="Proteomes" id="UP001221757"/>
    </source>
</evidence>
<evidence type="ECO:0000313" key="2">
    <source>
        <dbReference type="EMBL" id="KAJ7691935.1"/>
    </source>
</evidence>
<feature type="region of interest" description="Disordered" evidence="1">
    <location>
        <begin position="1"/>
        <end position="28"/>
    </location>
</feature>
<accession>A0AAD7DIA8</accession>
<name>A0AAD7DIA8_MYCRO</name>